<keyword evidence="2" id="KW-1185">Reference proteome</keyword>
<accession>A0A2H1C012</accession>
<comment type="caution">
    <text evidence="1">The sequence shown here is derived from an EMBL/GenBank/DDBJ whole genome shotgun (WGS) entry which is preliminary data.</text>
</comment>
<dbReference type="EMBL" id="JXXN02003895">
    <property type="protein sequence ID" value="THD21059.1"/>
    <property type="molecule type" value="Genomic_DNA"/>
</dbReference>
<evidence type="ECO:0000313" key="2">
    <source>
        <dbReference type="Proteomes" id="UP000230066"/>
    </source>
</evidence>
<proteinExistence type="predicted"/>
<dbReference type="PANTHER" id="PTHR13338:SF4">
    <property type="entry name" value="NADH DEHYDROGENASE [UBIQUINONE] 1 ALPHA SUBCOMPLEX ASSEMBLY FACTOR 4"/>
    <property type="match status" value="1"/>
</dbReference>
<gene>
    <name evidence="1" type="ORF">D915_008143</name>
</gene>
<dbReference type="PANTHER" id="PTHR13338">
    <property type="entry name" value="UPF0240 PROTEIN"/>
    <property type="match status" value="1"/>
</dbReference>
<evidence type="ECO:0000313" key="1">
    <source>
        <dbReference type="EMBL" id="THD21059.1"/>
    </source>
</evidence>
<dbReference type="Pfam" id="PF06784">
    <property type="entry name" value="UPF0240"/>
    <property type="match status" value="1"/>
</dbReference>
<dbReference type="Proteomes" id="UP000230066">
    <property type="component" value="Unassembled WGS sequence"/>
</dbReference>
<sequence length="225" mass="25460">MGKALSTARRFVRNFDVESRAMKRIEKNKTMAVAAPKHPNSATPDLDDHSFKQLFTHNPDLDRRVDRFDIRSAGIKKGILPEGVDYVPESTRRLPQKVYGREPFPDPYREFGFVVPEIVPRGRLTMRQAVDLIKAFQTKAATIEQLSETYNVEQEKISAIVDYFVLFTQPSRGLWISPMLMPGISEEIKLLDEPIGIDHVGDDEIGGAVHVARRDALQGIQFPNS</sequence>
<reference evidence="1" key="1">
    <citation type="submission" date="2019-03" db="EMBL/GenBank/DDBJ databases">
        <title>Improved annotation for the trematode Fasciola hepatica.</title>
        <authorList>
            <person name="Choi Y.-J."/>
            <person name="Martin J."/>
            <person name="Mitreva M."/>
        </authorList>
    </citation>
    <scope>NUCLEOTIDE SEQUENCE [LARGE SCALE GENOMIC DNA]</scope>
</reference>
<dbReference type="InterPro" id="IPR009622">
    <property type="entry name" value="NDUFAF4"/>
</dbReference>
<protein>
    <submittedName>
        <fullName evidence="1">Hormone-regulated proliferation-associated 20 kDa protein short form</fullName>
    </submittedName>
</protein>
<dbReference type="GO" id="GO:0005739">
    <property type="term" value="C:mitochondrion"/>
    <property type="evidence" value="ECO:0007669"/>
    <property type="project" value="TreeGrafter"/>
</dbReference>
<name>A0A2H1C012_FASHE</name>
<dbReference type="GO" id="GO:0032981">
    <property type="term" value="P:mitochondrial respiratory chain complex I assembly"/>
    <property type="evidence" value="ECO:0007669"/>
    <property type="project" value="InterPro"/>
</dbReference>
<organism evidence="1 2">
    <name type="scientific">Fasciola hepatica</name>
    <name type="common">Liver fluke</name>
    <dbReference type="NCBI Taxonomy" id="6192"/>
    <lineage>
        <taxon>Eukaryota</taxon>
        <taxon>Metazoa</taxon>
        <taxon>Spiralia</taxon>
        <taxon>Lophotrochozoa</taxon>
        <taxon>Platyhelminthes</taxon>
        <taxon>Trematoda</taxon>
        <taxon>Digenea</taxon>
        <taxon>Plagiorchiida</taxon>
        <taxon>Echinostomata</taxon>
        <taxon>Echinostomatoidea</taxon>
        <taxon>Fasciolidae</taxon>
        <taxon>Fasciola</taxon>
    </lineage>
</organism>
<dbReference type="AlphaFoldDB" id="A0A2H1C012"/>